<gene>
    <name evidence="2" type="ORF">C8Z91_34810</name>
</gene>
<dbReference type="AlphaFoldDB" id="A0A2T6FRV9"/>
<dbReference type="Gene3D" id="3.90.1200.10">
    <property type="match status" value="1"/>
</dbReference>
<accession>A0A2T6FRV9</accession>
<dbReference type="EMBL" id="PYHP01000101">
    <property type="protein sequence ID" value="PUA34639.1"/>
    <property type="molecule type" value="Genomic_DNA"/>
</dbReference>
<protein>
    <recommendedName>
        <fullName evidence="1">Aminoglycoside phosphotransferase domain-containing protein</fullName>
    </recommendedName>
</protein>
<dbReference type="SUPFAM" id="SSF56112">
    <property type="entry name" value="Protein kinase-like (PK-like)"/>
    <property type="match status" value="1"/>
</dbReference>
<dbReference type="RefSeq" id="WP_108535223.1">
    <property type="nucleotide sequence ID" value="NZ_PYHP01000101.1"/>
</dbReference>
<organism evidence="2 3">
    <name type="scientific">Paenibacillus elgii</name>
    <dbReference type="NCBI Taxonomy" id="189691"/>
    <lineage>
        <taxon>Bacteria</taxon>
        <taxon>Bacillati</taxon>
        <taxon>Bacillota</taxon>
        <taxon>Bacilli</taxon>
        <taxon>Bacillales</taxon>
        <taxon>Paenibacillaceae</taxon>
        <taxon>Paenibacillus</taxon>
    </lineage>
</organism>
<dbReference type="Pfam" id="PF01636">
    <property type="entry name" value="APH"/>
    <property type="match status" value="1"/>
</dbReference>
<feature type="domain" description="Aminoglycoside phosphotransferase" evidence="1">
    <location>
        <begin position="150"/>
        <end position="196"/>
    </location>
</feature>
<evidence type="ECO:0000313" key="3">
    <source>
        <dbReference type="Proteomes" id="UP000244184"/>
    </source>
</evidence>
<proteinExistence type="predicted"/>
<name>A0A2T6FRV9_9BACL</name>
<sequence length="252" mass="30017">MMILNDISSPWTKNKVSIIKTSNNELIVRKTFYNIEHFNRELLAYELIEDSFRPVLHGVELNNKAIYLSLEKKTHKICHKRVAHLMKDFHDKNTMENINVGYLGCEIKYLNWYDFIIKRGFEWVETLKPFRDYTADFLNWTSVQDLFKLPKMSIVHQDIRHENIMERGNLLILIDFELVMWGDPLWDVARYILIYPDSKQIIIEEYVGANIERLNLLITLVALCFADYLYKKNDFGESWRKCINILNNSSEL</sequence>
<dbReference type="InterPro" id="IPR011009">
    <property type="entry name" value="Kinase-like_dom_sf"/>
</dbReference>
<comment type="caution">
    <text evidence="2">The sequence shown here is derived from an EMBL/GenBank/DDBJ whole genome shotgun (WGS) entry which is preliminary data.</text>
</comment>
<evidence type="ECO:0000313" key="2">
    <source>
        <dbReference type="EMBL" id="PUA34639.1"/>
    </source>
</evidence>
<dbReference type="Proteomes" id="UP000244184">
    <property type="component" value="Unassembled WGS sequence"/>
</dbReference>
<dbReference type="InterPro" id="IPR002575">
    <property type="entry name" value="Aminoglycoside_PTrfase"/>
</dbReference>
<reference evidence="2 3" key="1">
    <citation type="submission" date="2018-03" db="EMBL/GenBank/DDBJ databases">
        <title>Genome sequence of Paenibacillus elgii strain AC13 an antimicrobial compound producing bacteria.</title>
        <authorList>
            <person name="Kurokawa A.S."/>
            <person name="Araujo J.F."/>
            <person name="Costa R.A."/>
            <person name="Ortega D.B."/>
            <person name="Pires A.S."/>
            <person name="Pappas G.J.Jr."/>
            <person name="Franco O.L."/>
            <person name="Barreto C."/>
            <person name="Magalhaes B.S."/>
            <person name="Kruger R.H."/>
        </authorList>
    </citation>
    <scope>NUCLEOTIDE SEQUENCE [LARGE SCALE GENOMIC DNA]</scope>
    <source>
        <strain evidence="2 3">AC13</strain>
    </source>
</reference>
<evidence type="ECO:0000259" key="1">
    <source>
        <dbReference type="Pfam" id="PF01636"/>
    </source>
</evidence>